<evidence type="ECO:0000313" key="3">
    <source>
        <dbReference type="EMBL" id="RMJ19309.1"/>
    </source>
</evidence>
<dbReference type="Proteomes" id="UP000277212">
    <property type="component" value="Unassembled WGS sequence"/>
</dbReference>
<organism evidence="3 4">
    <name type="scientific">Fusarium kuroshium</name>
    <dbReference type="NCBI Taxonomy" id="2010991"/>
    <lineage>
        <taxon>Eukaryota</taxon>
        <taxon>Fungi</taxon>
        <taxon>Dikarya</taxon>
        <taxon>Ascomycota</taxon>
        <taxon>Pezizomycotina</taxon>
        <taxon>Sordariomycetes</taxon>
        <taxon>Hypocreomycetidae</taxon>
        <taxon>Hypocreales</taxon>
        <taxon>Nectriaceae</taxon>
        <taxon>Fusarium</taxon>
        <taxon>Fusarium solani species complex</taxon>
    </lineage>
</organism>
<feature type="region of interest" description="Disordered" evidence="1">
    <location>
        <begin position="1"/>
        <end position="24"/>
    </location>
</feature>
<feature type="compositionally biased region" description="Polar residues" evidence="1">
    <location>
        <begin position="1"/>
        <end position="11"/>
    </location>
</feature>
<dbReference type="GO" id="GO:0005524">
    <property type="term" value="F:ATP binding"/>
    <property type="evidence" value="ECO:0007669"/>
    <property type="project" value="InterPro"/>
</dbReference>
<dbReference type="Pfam" id="PF24476">
    <property type="entry name" value="DUF7580"/>
    <property type="match status" value="1"/>
</dbReference>
<name>A0A3M2SP45_9HYPO</name>
<dbReference type="EMBL" id="NKUJ01000009">
    <property type="protein sequence ID" value="RMJ19309.1"/>
    <property type="molecule type" value="Genomic_DNA"/>
</dbReference>
<evidence type="ECO:0000313" key="4">
    <source>
        <dbReference type="Proteomes" id="UP000277212"/>
    </source>
</evidence>
<dbReference type="InterPro" id="IPR029498">
    <property type="entry name" value="HeLo_dom"/>
</dbReference>
<dbReference type="InterPro" id="IPR011009">
    <property type="entry name" value="Kinase-like_dom_sf"/>
</dbReference>
<dbReference type="GO" id="GO:0004672">
    <property type="term" value="F:protein kinase activity"/>
    <property type="evidence" value="ECO:0007669"/>
    <property type="project" value="InterPro"/>
</dbReference>
<evidence type="ECO:0000256" key="1">
    <source>
        <dbReference type="SAM" id="MobiDB-lite"/>
    </source>
</evidence>
<evidence type="ECO:0000259" key="2">
    <source>
        <dbReference type="PROSITE" id="PS50011"/>
    </source>
</evidence>
<dbReference type="AlphaFoldDB" id="A0A3M2SP45"/>
<reference evidence="3 4" key="1">
    <citation type="submission" date="2017-06" db="EMBL/GenBank/DDBJ databases">
        <title>Comparative genomic analysis of Ambrosia Fusariam Clade fungi.</title>
        <authorList>
            <person name="Stajich J.E."/>
            <person name="Carrillo J."/>
            <person name="Kijimoto T."/>
            <person name="Eskalen A."/>
            <person name="O'Donnell K."/>
            <person name="Kasson M."/>
        </authorList>
    </citation>
    <scope>NUCLEOTIDE SEQUENCE [LARGE SCALE GENOMIC DNA]</scope>
    <source>
        <strain evidence="3">UCR3666</strain>
    </source>
</reference>
<dbReference type="InterPro" id="IPR056002">
    <property type="entry name" value="DUF7580"/>
</dbReference>
<dbReference type="PANTHER" id="PTHR37542">
    <property type="entry name" value="HELO DOMAIN-CONTAINING PROTEIN-RELATED"/>
    <property type="match status" value="1"/>
</dbReference>
<dbReference type="Gene3D" id="1.10.510.10">
    <property type="entry name" value="Transferase(Phosphotransferase) domain 1"/>
    <property type="match status" value="1"/>
</dbReference>
<sequence>MLLPQARSSPEVNGEVLTIRPKGPTTPGVLSTPWLRVRFVADDRTIASARERRRVWTDYFFPGQLEPISFGVGTALAGLSLLSAFDGAVNGWNALSQVFREDTKLSYLALQCHVEAFKFESWGEHCGIKDDGQGLVYKLPPGEQETCARLVAKITQHQRVAGQKFLGQYDLEISAPEGSPKRYDEWIEALKSEKLKRPRTFWGRLRWTLSHRDEFVQLLNELVKMNQDLWDTVRPHMDEAKTPAVLSSILKGVDEICLELKANQVDQTQIAATLLDVIAKFWQDNRPKDLDQERLIERVAEGVSEKLALQEATEDPGRPSALVQRLAELRKVKQQSVAEASKQAKMISLDTLEIFSTDKDTIANPDRVFGRYDGHQGAPGPVMIEWKHVSANDTAKADIVTRIRALVTLLCSTNHSDFCRYPCLGVYFDRKYEEAMQGNQRLGLVYQLPPGSVDVPKSLLALIKGGKRPPLGDRFQLAYRLAAAMSLLHASHWIHKSFHSDNVLFNKDGDLINPYICGFQYSRPSGNTVSLESSPLENDKFKQYFHPAVSKGWSKIKDIYSLGIVLLEVALWRPLYTMYKDGFSDLSLQEVSSRIIRDIKGPLGAQVEGLVGSVFLDAIRHCLEGAECFGVNTGEAGVESQRLTSAFFDKVVEPLGSCRA</sequence>
<dbReference type="PANTHER" id="PTHR37542:SF3">
    <property type="entry name" value="PRION-INHIBITION AND PROPAGATION HELO DOMAIN-CONTAINING PROTEIN"/>
    <property type="match status" value="1"/>
</dbReference>
<dbReference type="InterPro" id="IPR038305">
    <property type="entry name" value="HeLo_sf"/>
</dbReference>
<dbReference type="InterPro" id="IPR000719">
    <property type="entry name" value="Prot_kinase_dom"/>
</dbReference>
<gene>
    <name evidence="3" type="ORF">CDV36_001024</name>
</gene>
<dbReference type="SUPFAM" id="SSF56112">
    <property type="entry name" value="Protein kinase-like (PK-like)"/>
    <property type="match status" value="1"/>
</dbReference>
<feature type="domain" description="Protein kinase" evidence="2">
    <location>
        <begin position="293"/>
        <end position="648"/>
    </location>
</feature>
<keyword evidence="4" id="KW-1185">Reference proteome</keyword>
<dbReference type="STRING" id="2010991.A0A3M2SP45"/>
<accession>A0A3M2SP45</accession>
<proteinExistence type="predicted"/>
<dbReference type="OrthoDB" id="1911848at2759"/>
<dbReference type="Pfam" id="PF14479">
    <property type="entry name" value="HeLo"/>
    <property type="match status" value="1"/>
</dbReference>
<dbReference type="PROSITE" id="PS50011">
    <property type="entry name" value="PROTEIN_KINASE_DOM"/>
    <property type="match status" value="1"/>
</dbReference>
<protein>
    <recommendedName>
        <fullName evidence="2">Protein kinase domain-containing protein</fullName>
    </recommendedName>
</protein>
<comment type="caution">
    <text evidence="3">The sequence shown here is derived from an EMBL/GenBank/DDBJ whole genome shotgun (WGS) entry which is preliminary data.</text>
</comment>
<dbReference type="Gene3D" id="1.20.120.1020">
    <property type="entry name" value="Prion-inhibition and propagation, HeLo domain"/>
    <property type="match status" value="1"/>
</dbReference>